<dbReference type="OrthoDB" id="6936719at2759"/>
<evidence type="ECO:0000313" key="1">
    <source>
        <dbReference type="EMBL" id="CAG5024218.1"/>
    </source>
</evidence>
<name>A0A8S3XHY4_PARAO</name>
<comment type="caution">
    <text evidence="1">The sequence shown here is derived from an EMBL/GenBank/DDBJ whole genome shotgun (WGS) entry which is preliminary data.</text>
</comment>
<sequence>MRVTSLDPGSSFPIDGISDLKEVNSEPDDFITPAPLIVVNVSPHDNNTSPPNVPTNDILDIFHNVIESLLPEMEYPTPLQSVNNNDDLQTTDNSIVMTPSTQQKIDFIATPTVLYINIDYDLRNISDLEGFLHSIETQNISQDIVTTESEERPVTPIEPLTKKRKIDPNLWKDRKNKTLKNSGKSYESVRTEKQNVEKSIGPPCIYNLKCYEKIKQNMRSKFFQNFWAIGDHERQWNFTNRHVKKENVKKITVERKNNPTQTLTYQLFDDTNSMIKVFKTMFLSTLSITQQVVYTAIDKLGDDNYLKDYGGTHKNRPRRMSEETEKRQNRNRFVFAMFSLAAKKYNIKITHRFLEKGISQSEGDSMHAAIERSKKKHTIYTPDQMYSLIENAKVTGHKYQVNQMTQADFIDFKELIKGKNWLKDTDGNKIYWSKIKEVVFPYNQPDTVYFRYSFEGELQEMQAITRTNSRRRRGEPIEHAENLKLAYTGMLRVPLPLYRDLISLCDLGAIPNHYQYFYRNLVPLNSTSVTNDSDEENY</sequence>
<dbReference type="PANTHER" id="PTHR10773:SF19">
    <property type="match status" value="1"/>
</dbReference>
<evidence type="ECO:0000313" key="2">
    <source>
        <dbReference type="Proteomes" id="UP000691718"/>
    </source>
</evidence>
<dbReference type="Proteomes" id="UP000691718">
    <property type="component" value="Unassembled WGS sequence"/>
</dbReference>
<gene>
    <name evidence="1" type="ORF">PAPOLLO_LOCUS18103</name>
</gene>
<keyword evidence="2" id="KW-1185">Reference proteome</keyword>
<dbReference type="AlphaFoldDB" id="A0A8S3XHY4"/>
<reference evidence="1" key="1">
    <citation type="submission" date="2021-04" db="EMBL/GenBank/DDBJ databases">
        <authorList>
            <person name="Tunstrom K."/>
        </authorList>
    </citation>
    <scope>NUCLEOTIDE SEQUENCE</scope>
</reference>
<dbReference type="PANTHER" id="PTHR10773">
    <property type="entry name" value="DNA-DIRECTED RNA POLYMERASES I, II, AND III SUBUNIT RPABC2"/>
    <property type="match status" value="1"/>
</dbReference>
<proteinExistence type="predicted"/>
<protein>
    <submittedName>
        <fullName evidence="1">(apollo) hypothetical protein</fullName>
    </submittedName>
</protein>
<dbReference type="EMBL" id="CAJQZP010001160">
    <property type="protein sequence ID" value="CAG5024218.1"/>
    <property type="molecule type" value="Genomic_DNA"/>
</dbReference>
<organism evidence="1 2">
    <name type="scientific">Parnassius apollo</name>
    <name type="common">Apollo butterfly</name>
    <name type="synonym">Papilio apollo</name>
    <dbReference type="NCBI Taxonomy" id="110799"/>
    <lineage>
        <taxon>Eukaryota</taxon>
        <taxon>Metazoa</taxon>
        <taxon>Ecdysozoa</taxon>
        <taxon>Arthropoda</taxon>
        <taxon>Hexapoda</taxon>
        <taxon>Insecta</taxon>
        <taxon>Pterygota</taxon>
        <taxon>Neoptera</taxon>
        <taxon>Endopterygota</taxon>
        <taxon>Lepidoptera</taxon>
        <taxon>Glossata</taxon>
        <taxon>Ditrysia</taxon>
        <taxon>Papilionoidea</taxon>
        <taxon>Papilionidae</taxon>
        <taxon>Parnassiinae</taxon>
        <taxon>Parnassini</taxon>
        <taxon>Parnassius</taxon>
        <taxon>Parnassius</taxon>
    </lineage>
</organism>
<accession>A0A8S3XHY4</accession>